<dbReference type="InterPro" id="IPR011009">
    <property type="entry name" value="Kinase-like_dom_sf"/>
</dbReference>
<reference evidence="9 10" key="1">
    <citation type="submission" date="2024-11" db="EMBL/GenBank/DDBJ databases">
        <title>A near-complete genome assembly of Cinchona calisaya.</title>
        <authorList>
            <person name="Lian D.C."/>
            <person name="Zhao X.W."/>
            <person name="Wei L."/>
        </authorList>
    </citation>
    <scope>NUCLEOTIDE SEQUENCE [LARGE SCALE GENOMIC DNA]</scope>
    <source>
        <tissue evidence="9">Nenye</tissue>
    </source>
</reference>
<evidence type="ECO:0000259" key="8">
    <source>
        <dbReference type="PROSITE" id="PS50011"/>
    </source>
</evidence>
<evidence type="ECO:0000256" key="5">
    <source>
        <dbReference type="ARBA" id="ARBA00022840"/>
    </source>
</evidence>
<dbReference type="InterPro" id="IPR017441">
    <property type="entry name" value="Protein_kinase_ATP_BS"/>
</dbReference>
<dbReference type="PROSITE" id="PS50011">
    <property type="entry name" value="PROTEIN_KINASE_DOM"/>
    <property type="match status" value="1"/>
</dbReference>
<evidence type="ECO:0000256" key="1">
    <source>
        <dbReference type="ARBA" id="ARBA00022527"/>
    </source>
</evidence>
<dbReference type="Pfam" id="PF00069">
    <property type="entry name" value="Pkinase"/>
    <property type="match status" value="1"/>
</dbReference>
<keyword evidence="2" id="KW-0808">Transferase</keyword>
<dbReference type="Gene3D" id="3.30.200.20">
    <property type="entry name" value="Phosphorylase Kinase, domain 1"/>
    <property type="match status" value="1"/>
</dbReference>
<keyword evidence="10" id="KW-1185">Reference proteome</keyword>
<dbReference type="SUPFAM" id="SSF56112">
    <property type="entry name" value="Protein kinase-like (PK-like)"/>
    <property type="match status" value="1"/>
</dbReference>
<keyword evidence="4" id="KW-0418">Kinase</keyword>
<gene>
    <name evidence="9" type="ORF">ACH5RR_011206</name>
</gene>
<dbReference type="PROSITE" id="PS00108">
    <property type="entry name" value="PROTEIN_KINASE_ST"/>
    <property type="match status" value="1"/>
</dbReference>
<feature type="domain" description="Protein kinase" evidence="8">
    <location>
        <begin position="18"/>
        <end position="243"/>
    </location>
</feature>
<dbReference type="EMBL" id="JBJUIK010000005">
    <property type="protein sequence ID" value="KAL3526550.1"/>
    <property type="molecule type" value="Genomic_DNA"/>
</dbReference>
<evidence type="ECO:0000313" key="10">
    <source>
        <dbReference type="Proteomes" id="UP001630127"/>
    </source>
</evidence>
<dbReference type="GO" id="GO:0005524">
    <property type="term" value="F:ATP binding"/>
    <property type="evidence" value="ECO:0007669"/>
    <property type="project" value="UniProtKB-UniRule"/>
</dbReference>
<accession>A0ABD3A478</accession>
<evidence type="ECO:0000256" key="7">
    <source>
        <dbReference type="RuleBase" id="RU000304"/>
    </source>
</evidence>
<dbReference type="SMART" id="SM00220">
    <property type="entry name" value="S_TKc"/>
    <property type="match status" value="1"/>
</dbReference>
<feature type="binding site" evidence="6">
    <location>
        <position position="47"/>
    </location>
    <ligand>
        <name>ATP</name>
        <dbReference type="ChEBI" id="CHEBI:30616"/>
    </ligand>
</feature>
<comment type="similarity">
    <text evidence="7">Belongs to the protein kinase superfamily.</text>
</comment>
<dbReference type="Proteomes" id="UP001630127">
    <property type="component" value="Unassembled WGS sequence"/>
</dbReference>
<sequence length="245" mass="26753">MDGLDVQENKSVYLLRNYKFGKTLGSGSFSKVKLAKHVITGREVAIKILKCRNKTNNGMELDLDGKCNIGMEGENVKREDEIMKLIRHPHIVRLYEIICGVECCHEKNVVHRDLKLENILLDSRCNVKIADFGLSNMVTDGILQKTACGSPQNAAPEVISLKEYGPQVDIWSCGVILYVLLCGSLPFDDANIPNLLNKIKGGLKTLPDHISAGAADLVSTNYDSGDSNAPQVSNSSANFSGFASL</sequence>
<evidence type="ECO:0000256" key="2">
    <source>
        <dbReference type="ARBA" id="ARBA00022679"/>
    </source>
</evidence>
<keyword evidence="5 6" id="KW-0067">ATP-binding</keyword>
<organism evidence="9 10">
    <name type="scientific">Cinchona calisaya</name>
    <dbReference type="NCBI Taxonomy" id="153742"/>
    <lineage>
        <taxon>Eukaryota</taxon>
        <taxon>Viridiplantae</taxon>
        <taxon>Streptophyta</taxon>
        <taxon>Embryophyta</taxon>
        <taxon>Tracheophyta</taxon>
        <taxon>Spermatophyta</taxon>
        <taxon>Magnoliopsida</taxon>
        <taxon>eudicotyledons</taxon>
        <taxon>Gunneridae</taxon>
        <taxon>Pentapetalae</taxon>
        <taxon>asterids</taxon>
        <taxon>lamiids</taxon>
        <taxon>Gentianales</taxon>
        <taxon>Rubiaceae</taxon>
        <taxon>Cinchonoideae</taxon>
        <taxon>Cinchoneae</taxon>
        <taxon>Cinchona</taxon>
    </lineage>
</organism>
<keyword evidence="1 7" id="KW-0723">Serine/threonine-protein kinase</keyword>
<dbReference type="InterPro" id="IPR008271">
    <property type="entry name" value="Ser/Thr_kinase_AS"/>
</dbReference>
<dbReference type="PROSITE" id="PS00107">
    <property type="entry name" value="PROTEIN_KINASE_ATP"/>
    <property type="match status" value="1"/>
</dbReference>
<evidence type="ECO:0000313" key="9">
    <source>
        <dbReference type="EMBL" id="KAL3526550.1"/>
    </source>
</evidence>
<proteinExistence type="inferred from homology"/>
<evidence type="ECO:0000256" key="6">
    <source>
        <dbReference type="PROSITE-ProRule" id="PRU10141"/>
    </source>
</evidence>
<comment type="caution">
    <text evidence="9">The sequence shown here is derived from an EMBL/GenBank/DDBJ whole genome shotgun (WGS) entry which is preliminary data.</text>
</comment>
<keyword evidence="3 6" id="KW-0547">Nucleotide-binding</keyword>
<dbReference type="PANTHER" id="PTHR24346:SF82">
    <property type="entry name" value="KP78A-RELATED"/>
    <property type="match status" value="1"/>
</dbReference>
<dbReference type="GO" id="GO:0004674">
    <property type="term" value="F:protein serine/threonine kinase activity"/>
    <property type="evidence" value="ECO:0007669"/>
    <property type="project" value="UniProtKB-KW"/>
</dbReference>
<dbReference type="Gene3D" id="1.10.510.10">
    <property type="entry name" value="Transferase(Phosphotransferase) domain 1"/>
    <property type="match status" value="1"/>
</dbReference>
<dbReference type="AlphaFoldDB" id="A0ABD3A478"/>
<dbReference type="InterPro" id="IPR000719">
    <property type="entry name" value="Prot_kinase_dom"/>
</dbReference>
<evidence type="ECO:0000256" key="4">
    <source>
        <dbReference type="ARBA" id="ARBA00022777"/>
    </source>
</evidence>
<evidence type="ECO:0000256" key="3">
    <source>
        <dbReference type="ARBA" id="ARBA00022741"/>
    </source>
</evidence>
<name>A0ABD3A478_9GENT</name>
<protein>
    <recommendedName>
        <fullName evidence="8">Protein kinase domain-containing protein</fullName>
    </recommendedName>
</protein>
<dbReference type="PANTHER" id="PTHR24346">
    <property type="entry name" value="MAP/MICROTUBULE AFFINITY-REGULATING KINASE"/>
    <property type="match status" value="1"/>
</dbReference>